<dbReference type="InterPro" id="IPR013096">
    <property type="entry name" value="Cupin_2"/>
</dbReference>
<keyword evidence="3" id="KW-1185">Reference proteome</keyword>
<dbReference type="Gene3D" id="2.60.120.10">
    <property type="entry name" value="Jelly Rolls"/>
    <property type="match status" value="1"/>
</dbReference>
<dbReference type="InterPro" id="IPR053146">
    <property type="entry name" value="QDO-like"/>
</dbReference>
<name>A0A172TXR5_9BACT</name>
<feature type="domain" description="Cupin type-2" evidence="1">
    <location>
        <begin position="36"/>
        <end position="97"/>
    </location>
</feature>
<evidence type="ECO:0000313" key="2">
    <source>
        <dbReference type="EMBL" id="ANE51901.1"/>
    </source>
</evidence>
<dbReference type="OrthoDB" id="1423961at2"/>
<dbReference type="STRING" id="1492898.SY85_16780"/>
<dbReference type="EMBL" id="CP011390">
    <property type="protein sequence ID" value="ANE51901.1"/>
    <property type="molecule type" value="Genomic_DNA"/>
</dbReference>
<dbReference type="Pfam" id="PF07883">
    <property type="entry name" value="Cupin_2"/>
    <property type="match status" value="1"/>
</dbReference>
<gene>
    <name evidence="2" type="ORF">SY85_16780</name>
</gene>
<dbReference type="AlphaFoldDB" id="A0A172TXR5"/>
<dbReference type="InterPro" id="IPR011051">
    <property type="entry name" value="RmlC_Cupin_sf"/>
</dbReference>
<proteinExistence type="predicted"/>
<organism evidence="2 3">
    <name type="scientific">Flavisolibacter tropicus</name>
    <dbReference type="NCBI Taxonomy" id="1492898"/>
    <lineage>
        <taxon>Bacteria</taxon>
        <taxon>Pseudomonadati</taxon>
        <taxon>Bacteroidota</taxon>
        <taxon>Chitinophagia</taxon>
        <taxon>Chitinophagales</taxon>
        <taxon>Chitinophagaceae</taxon>
        <taxon>Flavisolibacter</taxon>
    </lineage>
</organism>
<evidence type="ECO:0000259" key="1">
    <source>
        <dbReference type="Pfam" id="PF07883"/>
    </source>
</evidence>
<dbReference type="InterPro" id="IPR014710">
    <property type="entry name" value="RmlC-like_jellyroll"/>
</dbReference>
<reference evidence="2 3" key="2">
    <citation type="journal article" date="2016" name="Int. J. Syst. Evol. Microbiol.">
        <title>Flavisolibacter tropicus sp. nov., isolated from tropical soil.</title>
        <authorList>
            <person name="Lee J.J."/>
            <person name="Kang M.S."/>
            <person name="Kim G.S."/>
            <person name="Lee C.S."/>
            <person name="Lim S."/>
            <person name="Lee J."/>
            <person name="Roh S.H."/>
            <person name="Kang H."/>
            <person name="Ha J.M."/>
            <person name="Bae S."/>
            <person name="Jung H.Y."/>
            <person name="Kim M.K."/>
        </authorList>
    </citation>
    <scope>NUCLEOTIDE SEQUENCE [LARGE SCALE GENOMIC DNA]</scope>
    <source>
        <strain evidence="2 3">LCS9</strain>
    </source>
</reference>
<dbReference type="KEGG" id="fla:SY85_16780"/>
<protein>
    <submittedName>
        <fullName evidence="2">Cupin</fullName>
    </submittedName>
</protein>
<sequence length="183" mass="20547">MAYPNKVIRNTKTGQDIRFIKTGKETNGELLEMEASFTPHSIEPAAHYHPHQAEDFTVLTGALTVRLNDKVTVLKAGDTLHIPTNAVHAMWNSSNQKTIVNWKVKPALNTDHLLEMGVGLANDTDTTEKGMPGVLQMALLAQRFSDVYRLAKPPYVVQRILFALLTPFAYMAGYRSEYKKYID</sequence>
<accession>A0A172TXR5</accession>
<dbReference type="Proteomes" id="UP000077177">
    <property type="component" value="Chromosome"/>
</dbReference>
<reference evidence="3" key="1">
    <citation type="submission" date="2015-01" db="EMBL/GenBank/DDBJ databases">
        <title>Flavisolibacter sp./LCS9/ whole genome sequencing.</title>
        <authorList>
            <person name="Kim M.K."/>
            <person name="Srinivasan S."/>
            <person name="Lee J.-J."/>
        </authorList>
    </citation>
    <scope>NUCLEOTIDE SEQUENCE [LARGE SCALE GENOMIC DNA]</scope>
    <source>
        <strain evidence="3">LCS9</strain>
    </source>
</reference>
<dbReference type="PANTHER" id="PTHR36440">
    <property type="entry name" value="PUTATIVE (AFU_ORTHOLOGUE AFUA_8G07350)-RELATED"/>
    <property type="match status" value="1"/>
</dbReference>
<dbReference type="SUPFAM" id="SSF51182">
    <property type="entry name" value="RmlC-like cupins"/>
    <property type="match status" value="1"/>
</dbReference>
<evidence type="ECO:0000313" key="3">
    <source>
        <dbReference type="Proteomes" id="UP000077177"/>
    </source>
</evidence>
<dbReference type="RefSeq" id="WP_066406039.1">
    <property type="nucleotide sequence ID" value="NZ_CP011390.1"/>
</dbReference>
<dbReference type="PANTHER" id="PTHR36440:SF1">
    <property type="entry name" value="PUTATIVE (AFU_ORTHOLOGUE AFUA_8G07350)-RELATED"/>
    <property type="match status" value="1"/>
</dbReference>